<dbReference type="AlphaFoldDB" id="A0A7R9LYA1"/>
<evidence type="ECO:0000313" key="1">
    <source>
        <dbReference type="EMBL" id="CAD7650112.1"/>
    </source>
</evidence>
<dbReference type="Proteomes" id="UP000759131">
    <property type="component" value="Unassembled WGS sequence"/>
</dbReference>
<proteinExistence type="predicted"/>
<protein>
    <submittedName>
        <fullName evidence="1">Uncharacterized protein</fullName>
    </submittedName>
</protein>
<evidence type="ECO:0000313" key="2">
    <source>
        <dbReference type="Proteomes" id="UP000759131"/>
    </source>
</evidence>
<dbReference type="EMBL" id="CAJPIZ010050400">
    <property type="protein sequence ID" value="CAG2122760.1"/>
    <property type="molecule type" value="Genomic_DNA"/>
</dbReference>
<sequence>MADIRLEQNRGNRRHLEVRGGSARRCGVRPVA</sequence>
<keyword evidence="2" id="KW-1185">Reference proteome</keyword>
<organism evidence="1">
    <name type="scientific">Medioppia subpectinata</name>
    <dbReference type="NCBI Taxonomy" id="1979941"/>
    <lineage>
        <taxon>Eukaryota</taxon>
        <taxon>Metazoa</taxon>
        <taxon>Ecdysozoa</taxon>
        <taxon>Arthropoda</taxon>
        <taxon>Chelicerata</taxon>
        <taxon>Arachnida</taxon>
        <taxon>Acari</taxon>
        <taxon>Acariformes</taxon>
        <taxon>Sarcoptiformes</taxon>
        <taxon>Oribatida</taxon>
        <taxon>Brachypylina</taxon>
        <taxon>Oppioidea</taxon>
        <taxon>Oppiidae</taxon>
        <taxon>Medioppia</taxon>
    </lineage>
</organism>
<name>A0A7R9LYA1_9ACAR</name>
<dbReference type="EMBL" id="OC904975">
    <property type="protein sequence ID" value="CAD7650112.1"/>
    <property type="molecule type" value="Genomic_DNA"/>
</dbReference>
<gene>
    <name evidence="1" type="ORF">OSB1V03_LOCUS22705</name>
</gene>
<reference evidence="1" key="1">
    <citation type="submission" date="2020-11" db="EMBL/GenBank/DDBJ databases">
        <authorList>
            <person name="Tran Van P."/>
        </authorList>
    </citation>
    <scope>NUCLEOTIDE SEQUENCE</scope>
</reference>
<accession>A0A7R9LYA1</accession>